<proteinExistence type="inferred from homology"/>
<accession>A0A0H4R077</accession>
<organism evidence="8 9">
    <name type="scientific">Companilactobacillus ginsenosidimutans</name>
    <dbReference type="NCBI Taxonomy" id="1007676"/>
    <lineage>
        <taxon>Bacteria</taxon>
        <taxon>Bacillati</taxon>
        <taxon>Bacillota</taxon>
        <taxon>Bacilli</taxon>
        <taxon>Lactobacillales</taxon>
        <taxon>Lactobacillaceae</taxon>
        <taxon>Companilactobacillus</taxon>
    </lineage>
</organism>
<keyword evidence="5" id="KW-0378">Hydrolase</keyword>
<reference evidence="9" key="1">
    <citation type="submission" date="2015-07" db="EMBL/GenBank/DDBJ databases">
        <title>Lactobacillus ginsenosidimutans/EMML 3141/ whole genome sequencing.</title>
        <authorList>
            <person name="Kim M.K."/>
            <person name="Im W.-T."/>
            <person name="Srinivasan S."/>
            <person name="Lee J.-J."/>
        </authorList>
    </citation>
    <scope>NUCLEOTIDE SEQUENCE [LARGE SCALE GENOMIC DNA]</scope>
    <source>
        <strain evidence="9">EMML 3041</strain>
    </source>
</reference>
<dbReference type="InterPro" id="IPR038570">
    <property type="entry name" value="HicA_sf"/>
</dbReference>
<keyword evidence="6" id="KW-0694">RNA-binding</keyword>
<dbReference type="KEGG" id="lgn:ABM34_05870"/>
<evidence type="ECO:0000256" key="7">
    <source>
        <dbReference type="ARBA" id="ARBA00023016"/>
    </source>
</evidence>
<evidence type="ECO:0000313" key="9">
    <source>
        <dbReference type="Proteomes" id="UP000036106"/>
    </source>
</evidence>
<keyword evidence="2" id="KW-1277">Toxin-antitoxin system</keyword>
<dbReference type="EMBL" id="CP012034">
    <property type="protein sequence ID" value="AKP67110.1"/>
    <property type="molecule type" value="Genomic_DNA"/>
</dbReference>
<dbReference type="PATRIC" id="fig|1007676.4.peg.1163"/>
<keyword evidence="3" id="KW-0540">Nuclease</keyword>
<dbReference type="AlphaFoldDB" id="A0A0H4R077"/>
<evidence type="ECO:0000256" key="2">
    <source>
        <dbReference type="ARBA" id="ARBA00022649"/>
    </source>
</evidence>
<dbReference type="GO" id="GO:0004519">
    <property type="term" value="F:endonuclease activity"/>
    <property type="evidence" value="ECO:0007669"/>
    <property type="project" value="UniProtKB-KW"/>
</dbReference>
<comment type="similarity">
    <text evidence="1">Belongs to the HicA mRNA interferase family.</text>
</comment>
<protein>
    <submittedName>
        <fullName evidence="8">Toxin HicA</fullName>
    </submittedName>
</protein>
<evidence type="ECO:0000313" key="8">
    <source>
        <dbReference type="EMBL" id="AKP67110.1"/>
    </source>
</evidence>
<evidence type="ECO:0000256" key="6">
    <source>
        <dbReference type="ARBA" id="ARBA00022884"/>
    </source>
</evidence>
<name>A0A0H4R077_9LACO</name>
<dbReference type="GO" id="GO:0003729">
    <property type="term" value="F:mRNA binding"/>
    <property type="evidence" value="ECO:0007669"/>
    <property type="project" value="InterPro"/>
</dbReference>
<keyword evidence="9" id="KW-1185">Reference proteome</keyword>
<keyword evidence="4" id="KW-0255">Endonuclease</keyword>
<sequence length="65" mass="7314">MPMKPKELLRVLKSAGFLEKSQRGSHLKLVNYTTGIIVVVPIHARELKIGMQNAILKKAGLFDER</sequence>
<dbReference type="OrthoDB" id="286048at2"/>
<gene>
    <name evidence="8" type="ORF">ABM34_05870</name>
</gene>
<evidence type="ECO:0000256" key="4">
    <source>
        <dbReference type="ARBA" id="ARBA00022759"/>
    </source>
</evidence>
<dbReference type="GO" id="GO:0016787">
    <property type="term" value="F:hydrolase activity"/>
    <property type="evidence" value="ECO:0007669"/>
    <property type="project" value="UniProtKB-KW"/>
</dbReference>
<keyword evidence="7" id="KW-0346">Stress response</keyword>
<dbReference type="RefSeq" id="WP_048704206.1">
    <property type="nucleotide sequence ID" value="NZ_CP012034.1"/>
</dbReference>
<evidence type="ECO:0000256" key="1">
    <source>
        <dbReference type="ARBA" id="ARBA00006620"/>
    </source>
</evidence>
<dbReference type="SUPFAM" id="SSF54786">
    <property type="entry name" value="YcfA/nrd intein domain"/>
    <property type="match status" value="1"/>
</dbReference>
<dbReference type="Pfam" id="PF07927">
    <property type="entry name" value="HicA_toxin"/>
    <property type="match status" value="1"/>
</dbReference>
<dbReference type="Gene3D" id="3.30.920.30">
    <property type="entry name" value="Hypothetical protein"/>
    <property type="match status" value="1"/>
</dbReference>
<dbReference type="InterPro" id="IPR012933">
    <property type="entry name" value="HicA_mRNA_interferase"/>
</dbReference>
<evidence type="ECO:0000256" key="3">
    <source>
        <dbReference type="ARBA" id="ARBA00022722"/>
    </source>
</evidence>
<evidence type="ECO:0000256" key="5">
    <source>
        <dbReference type="ARBA" id="ARBA00022801"/>
    </source>
</evidence>
<dbReference type="STRING" id="1007676.ABM34_05870"/>
<dbReference type="Proteomes" id="UP000036106">
    <property type="component" value="Chromosome"/>
</dbReference>